<keyword evidence="2" id="KW-0805">Transcription regulation</keyword>
<dbReference type="CDD" id="cd06171">
    <property type="entry name" value="Sigma70_r4"/>
    <property type="match status" value="1"/>
</dbReference>
<sequence length="174" mass="20801">METQKIWNEYKNELYFFILKRVKSKTLTNDVFQNTFVKIHANLPKLKDEKKVKAWIFQIARNEIIDHHKQENVFVERLKESSTDDFQDFQEVCCFDKFIDELPEIYKQVIELTYIKGQKQKETAKELEISLENVKARIKRAKEMLTQRFNECCKYKYNKNGKLVGEANCAACQD</sequence>
<keyword evidence="4" id="KW-0804">Transcription</keyword>
<evidence type="ECO:0000259" key="7">
    <source>
        <dbReference type="Pfam" id="PF08281"/>
    </source>
</evidence>
<evidence type="ECO:0000256" key="1">
    <source>
        <dbReference type="ARBA" id="ARBA00010641"/>
    </source>
</evidence>
<reference evidence="8 9" key="1">
    <citation type="submission" date="2017-12" db="EMBL/GenBank/DDBJ databases">
        <title>The draft genome sequence of Brumimicrobium saltpan LHR20.</title>
        <authorList>
            <person name="Do Z.-J."/>
            <person name="Luo H.-R."/>
        </authorList>
    </citation>
    <scope>NUCLEOTIDE SEQUENCE [LARGE SCALE GENOMIC DNA]</scope>
    <source>
        <strain evidence="8 9">LHR20</strain>
    </source>
</reference>
<evidence type="ECO:0000256" key="4">
    <source>
        <dbReference type="ARBA" id="ARBA00023163"/>
    </source>
</evidence>
<dbReference type="NCBIfam" id="TIGR02937">
    <property type="entry name" value="sigma70-ECF"/>
    <property type="match status" value="1"/>
</dbReference>
<dbReference type="GO" id="GO:0006352">
    <property type="term" value="P:DNA-templated transcription initiation"/>
    <property type="evidence" value="ECO:0007669"/>
    <property type="project" value="InterPro"/>
</dbReference>
<dbReference type="OrthoDB" id="9795666at2"/>
<organism evidence="8 9">
    <name type="scientific">Brumimicrobium salinarum</name>
    <dbReference type="NCBI Taxonomy" id="2058658"/>
    <lineage>
        <taxon>Bacteria</taxon>
        <taxon>Pseudomonadati</taxon>
        <taxon>Bacteroidota</taxon>
        <taxon>Flavobacteriia</taxon>
        <taxon>Flavobacteriales</taxon>
        <taxon>Crocinitomicaceae</taxon>
        <taxon>Brumimicrobium</taxon>
    </lineage>
</organism>
<evidence type="ECO:0000256" key="5">
    <source>
        <dbReference type="SAM" id="Coils"/>
    </source>
</evidence>
<dbReference type="RefSeq" id="WP_101333894.1">
    <property type="nucleotide sequence ID" value="NZ_PJNI01000003.1"/>
</dbReference>
<comment type="caution">
    <text evidence="8">The sequence shown here is derived from an EMBL/GenBank/DDBJ whole genome shotgun (WGS) entry which is preliminary data.</text>
</comment>
<dbReference type="Gene3D" id="1.10.10.10">
    <property type="entry name" value="Winged helix-like DNA-binding domain superfamily/Winged helix DNA-binding domain"/>
    <property type="match status" value="1"/>
</dbReference>
<dbReference type="EMBL" id="PJNI01000003">
    <property type="protein sequence ID" value="PKR81413.1"/>
    <property type="molecule type" value="Genomic_DNA"/>
</dbReference>
<dbReference type="GO" id="GO:0016987">
    <property type="term" value="F:sigma factor activity"/>
    <property type="evidence" value="ECO:0007669"/>
    <property type="project" value="UniProtKB-KW"/>
</dbReference>
<dbReference type="InterPro" id="IPR013249">
    <property type="entry name" value="RNA_pol_sigma70_r4_t2"/>
</dbReference>
<feature type="coiled-coil region" evidence="5">
    <location>
        <begin position="117"/>
        <end position="151"/>
    </location>
</feature>
<proteinExistence type="inferred from homology"/>
<feature type="domain" description="RNA polymerase sigma factor 70 region 4 type 2" evidence="7">
    <location>
        <begin position="95"/>
        <end position="145"/>
    </location>
</feature>
<dbReference type="GO" id="GO:0003677">
    <property type="term" value="F:DNA binding"/>
    <property type="evidence" value="ECO:0007669"/>
    <property type="project" value="InterPro"/>
</dbReference>
<dbReference type="InterPro" id="IPR014284">
    <property type="entry name" value="RNA_pol_sigma-70_dom"/>
</dbReference>
<dbReference type="Pfam" id="PF08281">
    <property type="entry name" value="Sigma70_r4_2"/>
    <property type="match status" value="1"/>
</dbReference>
<dbReference type="InterPro" id="IPR013325">
    <property type="entry name" value="RNA_pol_sigma_r2"/>
</dbReference>
<evidence type="ECO:0000259" key="6">
    <source>
        <dbReference type="Pfam" id="PF04542"/>
    </source>
</evidence>
<evidence type="ECO:0000256" key="2">
    <source>
        <dbReference type="ARBA" id="ARBA00023015"/>
    </source>
</evidence>
<dbReference type="InterPro" id="IPR007627">
    <property type="entry name" value="RNA_pol_sigma70_r2"/>
</dbReference>
<feature type="domain" description="RNA polymerase sigma-70 region 2" evidence="6">
    <location>
        <begin position="8"/>
        <end position="71"/>
    </location>
</feature>
<dbReference type="InterPro" id="IPR013324">
    <property type="entry name" value="RNA_pol_sigma_r3/r4-like"/>
</dbReference>
<comment type="similarity">
    <text evidence="1">Belongs to the sigma-70 factor family. ECF subfamily.</text>
</comment>
<keyword evidence="5" id="KW-0175">Coiled coil</keyword>
<keyword evidence="3" id="KW-0731">Sigma factor</keyword>
<evidence type="ECO:0000256" key="3">
    <source>
        <dbReference type="ARBA" id="ARBA00023082"/>
    </source>
</evidence>
<dbReference type="SUPFAM" id="SSF88946">
    <property type="entry name" value="Sigma2 domain of RNA polymerase sigma factors"/>
    <property type="match status" value="1"/>
</dbReference>
<evidence type="ECO:0000313" key="9">
    <source>
        <dbReference type="Proteomes" id="UP000236654"/>
    </source>
</evidence>
<gene>
    <name evidence="8" type="ORF">CW751_04985</name>
</gene>
<protein>
    <submittedName>
        <fullName evidence="8">RNA polymerase subunit sigma-70</fullName>
    </submittedName>
</protein>
<dbReference type="Pfam" id="PF04542">
    <property type="entry name" value="Sigma70_r2"/>
    <property type="match status" value="1"/>
</dbReference>
<dbReference type="PANTHER" id="PTHR43133:SF62">
    <property type="entry name" value="RNA POLYMERASE SIGMA FACTOR SIGZ"/>
    <property type="match status" value="1"/>
</dbReference>
<dbReference type="InterPro" id="IPR036388">
    <property type="entry name" value="WH-like_DNA-bd_sf"/>
</dbReference>
<dbReference type="Proteomes" id="UP000236654">
    <property type="component" value="Unassembled WGS sequence"/>
</dbReference>
<keyword evidence="9" id="KW-1185">Reference proteome</keyword>
<evidence type="ECO:0000313" key="8">
    <source>
        <dbReference type="EMBL" id="PKR81413.1"/>
    </source>
</evidence>
<dbReference type="PANTHER" id="PTHR43133">
    <property type="entry name" value="RNA POLYMERASE ECF-TYPE SIGMA FACTO"/>
    <property type="match status" value="1"/>
</dbReference>
<dbReference type="Gene3D" id="1.10.1740.10">
    <property type="match status" value="1"/>
</dbReference>
<dbReference type="AlphaFoldDB" id="A0A2I0R4A5"/>
<dbReference type="SUPFAM" id="SSF88659">
    <property type="entry name" value="Sigma3 and sigma4 domains of RNA polymerase sigma factors"/>
    <property type="match status" value="1"/>
</dbReference>
<name>A0A2I0R4A5_9FLAO</name>
<dbReference type="InterPro" id="IPR039425">
    <property type="entry name" value="RNA_pol_sigma-70-like"/>
</dbReference>
<accession>A0A2I0R4A5</accession>